<feature type="transmembrane region" description="Helical" evidence="1">
    <location>
        <begin position="6"/>
        <end position="24"/>
    </location>
</feature>
<keyword evidence="1" id="KW-0472">Membrane</keyword>
<protein>
    <recommendedName>
        <fullName evidence="4">Secreted protein</fullName>
    </recommendedName>
</protein>
<evidence type="ECO:0000313" key="2">
    <source>
        <dbReference type="EMBL" id="KAL0469113.1"/>
    </source>
</evidence>
<accession>A0ABR3DB79</accession>
<organism evidence="2 3">
    <name type="scientific">Neurospora intermedia</name>
    <dbReference type="NCBI Taxonomy" id="5142"/>
    <lineage>
        <taxon>Eukaryota</taxon>
        <taxon>Fungi</taxon>
        <taxon>Dikarya</taxon>
        <taxon>Ascomycota</taxon>
        <taxon>Pezizomycotina</taxon>
        <taxon>Sordariomycetes</taxon>
        <taxon>Sordariomycetidae</taxon>
        <taxon>Sordariales</taxon>
        <taxon>Sordariaceae</taxon>
        <taxon>Neurospora</taxon>
    </lineage>
</organism>
<reference evidence="2 3" key="1">
    <citation type="submission" date="2023-09" db="EMBL/GenBank/DDBJ databases">
        <title>Multi-omics analysis of a traditional fermented food reveals byproduct-associated fungal strains for waste-to-food upcycling.</title>
        <authorList>
            <consortium name="Lawrence Berkeley National Laboratory"/>
            <person name="Rekdal V.M."/>
            <person name="Villalobos-Escobedo J.M."/>
            <person name="Rodriguez-Valeron N."/>
            <person name="Garcia M.O."/>
            <person name="Vasquez D.P."/>
            <person name="Damayanti I."/>
            <person name="Sorensen P.M."/>
            <person name="Baidoo E.E."/>
            <person name="De Carvalho A.C."/>
            <person name="Riley R."/>
            <person name="Lipzen A."/>
            <person name="He G."/>
            <person name="Yan M."/>
            <person name="Haridas S."/>
            <person name="Daum C."/>
            <person name="Yoshinaga Y."/>
            <person name="Ng V."/>
            <person name="Grigoriev I.V."/>
            <person name="Munk R."/>
            <person name="Nuraida L."/>
            <person name="Wijaya C.H."/>
            <person name="Morales P.-C."/>
            <person name="Keasling J.D."/>
        </authorList>
    </citation>
    <scope>NUCLEOTIDE SEQUENCE [LARGE SCALE GENOMIC DNA]</scope>
    <source>
        <strain evidence="2 3">FGSC 2613</strain>
    </source>
</reference>
<proteinExistence type="predicted"/>
<evidence type="ECO:0000313" key="3">
    <source>
        <dbReference type="Proteomes" id="UP001451303"/>
    </source>
</evidence>
<dbReference type="EMBL" id="JAVLET010000006">
    <property type="protein sequence ID" value="KAL0469113.1"/>
    <property type="molecule type" value="Genomic_DNA"/>
</dbReference>
<comment type="caution">
    <text evidence="2">The sequence shown here is derived from an EMBL/GenBank/DDBJ whole genome shotgun (WGS) entry which is preliminary data.</text>
</comment>
<evidence type="ECO:0000256" key="1">
    <source>
        <dbReference type="SAM" id="Phobius"/>
    </source>
</evidence>
<name>A0ABR3DB79_NEUIN</name>
<keyword evidence="3" id="KW-1185">Reference proteome</keyword>
<keyword evidence="1" id="KW-0812">Transmembrane</keyword>
<dbReference type="Proteomes" id="UP001451303">
    <property type="component" value="Unassembled WGS sequence"/>
</dbReference>
<keyword evidence="1" id="KW-1133">Transmembrane helix</keyword>
<sequence length="81" mass="9293">MLLSGFVFLFPEFVCIYFFFGAVAPSMNSTHFPPIHHTQIVIVVSRKLDVSIYNAFMSNYLIVDILYRQPPPLRTCVHTSP</sequence>
<evidence type="ECO:0008006" key="4">
    <source>
        <dbReference type="Google" id="ProtNLM"/>
    </source>
</evidence>
<gene>
    <name evidence="2" type="ORF">QR685DRAFT_326760</name>
</gene>